<organism evidence="4 5">
    <name type="scientific">Flavilitoribacter nigricans (strain ATCC 23147 / DSM 23189 / NBRC 102662 / NCIMB 1420 / SS-2)</name>
    <name type="common">Lewinella nigricans</name>
    <dbReference type="NCBI Taxonomy" id="1122177"/>
    <lineage>
        <taxon>Bacteria</taxon>
        <taxon>Pseudomonadati</taxon>
        <taxon>Bacteroidota</taxon>
        <taxon>Saprospiria</taxon>
        <taxon>Saprospirales</taxon>
        <taxon>Lewinellaceae</taxon>
        <taxon>Flavilitoribacter</taxon>
    </lineage>
</organism>
<feature type="repeat" description="TPR" evidence="1">
    <location>
        <begin position="496"/>
        <end position="529"/>
    </location>
</feature>
<dbReference type="Proteomes" id="UP000223913">
    <property type="component" value="Unassembled WGS sequence"/>
</dbReference>
<dbReference type="GO" id="GO:0004197">
    <property type="term" value="F:cysteine-type endopeptidase activity"/>
    <property type="evidence" value="ECO:0007669"/>
    <property type="project" value="InterPro"/>
</dbReference>
<evidence type="ECO:0000313" key="5">
    <source>
        <dbReference type="Proteomes" id="UP000223913"/>
    </source>
</evidence>
<feature type="region of interest" description="Disordered" evidence="2">
    <location>
        <begin position="286"/>
        <end position="306"/>
    </location>
</feature>
<dbReference type="PROSITE" id="PS50005">
    <property type="entry name" value="TPR"/>
    <property type="match status" value="3"/>
</dbReference>
<dbReference type="InterPro" id="IPR018247">
    <property type="entry name" value="EF_Hand_1_Ca_BS"/>
</dbReference>
<dbReference type="PROSITE" id="PS00018">
    <property type="entry name" value="EF_HAND_1"/>
    <property type="match status" value="1"/>
</dbReference>
<keyword evidence="5" id="KW-1185">Reference proteome</keyword>
<keyword evidence="1" id="KW-0802">TPR repeat</keyword>
<dbReference type="Gene3D" id="1.25.40.10">
    <property type="entry name" value="Tetratricopeptide repeat domain"/>
    <property type="match status" value="2"/>
</dbReference>
<protein>
    <recommendedName>
        <fullName evidence="3">Peptidase C14 caspase domain-containing protein</fullName>
    </recommendedName>
</protein>
<dbReference type="OrthoDB" id="174931at2"/>
<dbReference type="SUPFAM" id="SSF48452">
    <property type="entry name" value="TPR-like"/>
    <property type="match status" value="2"/>
</dbReference>
<dbReference type="Pfam" id="PF13374">
    <property type="entry name" value="TPR_10"/>
    <property type="match status" value="1"/>
</dbReference>
<dbReference type="Gene3D" id="3.40.50.1460">
    <property type="match status" value="1"/>
</dbReference>
<dbReference type="SUPFAM" id="SSF52129">
    <property type="entry name" value="Caspase-like"/>
    <property type="match status" value="1"/>
</dbReference>
<feature type="repeat" description="TPR" evidence="1">
    <location>
        <begin position="462"/>
        <end position="495"/>
    </location>
</feature>
<gene>
    <name evidence="4" type="ORF">CRP01_04820</name>
</gene>
<feature type="repeat" description="TPR" evidence="1">
    <location>
        <begin position="595"/>
        <end position="628"/>
    </location>
</feature>
<dbReference type="NCBIfam" id="NF047558">
    <property type="entry name" value="TPR_END_plus"/>
    <property type="match status" value="1"/>
</dbReference>
<dbReference type="SMART" id="SM00028">
    <property type="entry name" value="TPR"/>
    <property type="match status" value="6"/>
</dbReference>
<dbReference type="GO" id="GO:0097363">
    <property type="term" value="F:protein O-acetylglucosaminyltransferase activity"/>
    <property type="evidence" value="ECO:0007669"/>
    <property type="project" value="TreeGrafter"/>
</dbReference>
<dbReference type="InterPro" id="IPR019734">
    <property type="entry name" value="TPR_rpt"/>
</dbReference>
<reference evidence="4 5" key="1">
    <citation type="submission" date="2017-10" db="EMBL/GenBank/DDBJ databases">
        <title>The draft genome sequence of Lewinella nigricans NBRC 102662.</title>
        <authorList>
            <person name="Wang K."/>
        </authorList>
    </citation>
    <scope>NUCLEOTIDE SEQUENCE [LARGE SCALE GENOMIC DNA]</scope>
    <source>
        <strain evidence="4 5">NBRC 102662</strain>
    </source>
</reference>
<evidence type="ECO:0000256" key="1">
    <source>
        <dbReference type="PROSITE-ProRule" id="PRU00339"/>
    </source>
</evidence>
<dbReference type="AlphaFoldDB" id="A0A2D0NH73"/>
<dbReference type="InterPro" id="IPR029030">
    <property type="entry name" value="Caspase-like_dom_sf"/>
</dbReference>
<sequence>MAINFFPMRLLQIVIFCLASLFFGDNGYSQIRPIKPFGKVSALIVGISHYQNSKIPQLEFAHRDAEAFAHYLEFETPWNVAPENIALLTNENATYGKFINELNALVDSSQPNDRLILYFSGHGDIEKVEEELMGYLLFYDASPTTYASGGACMVNTLNDYLEKLVLEKKTEVILISDACRAGTLAGSASGGPQATTSALSQLFNNTTKILSCESTQKSIEGPQWGGGRGLFSYYFLKGIKGMADRDQDRYVDLFEIERFVQDSVRKASNRKQLPVVKGLSSTRLARVDRKKSEPVPTPEPKETVASAPKDTGYLTQLALFEAALERKHLLFPEEGSANQIYESVGDEPAARSIKKVMKISLATALQDEAQQALNEYIVSPARELARRWSDVSVYDYYPDYLGRAAELLGPDNYFYNDIKSREHYFRGVNLRLRFDAEKDNKALLETAMTEQQQALKLQPIAPHIYNELGLLYKRTDQEMQAISAFQQALNYSPKWNLALTNLAIIYREMKQYAQAEKFYRDAIQLDTTFALSRYNLAVMFEQMEQPEKAKVELENTIRVDPKFAEAYYNLASLSLGDPTAEKYLLQYIQLEPDDPDGFNLLGYIYHSSDRFPEARQAYQSALMINPNSYYTLSSLAYVLKELGEFEAAVQLWNNYLQEHPDSGRAFFKLAGVHSRSGQQAAAMEAFRKALEKGYDNQNEVLKDPDLDGLRAMPEYKSLVEKYFPDKK</sequence>
<comment type="caution">
    <text evidence="4">The sequence shown here is derived from an EMBL/GenBank/DDBJ whole genome shotgun (WGS) entry which is preliminary data.</text>
</comment>
<dbReference type="InterPro" id="IPR011990">
    <property type="entry name" value="TPR-like_helical_dom_sf"/>
</dbReference>
<accession>A0A2D0NH73</accession>
<dbReference type="PANTHER" id="PTHR44366:SF1">
    <property type="entry name" value="UDP-N-ACETYLGLUCOSAMINE--PEPTIDE N-ACETYLGLUCOSAMINYLTRANSFERASE 110 KDA SUBUNIT"/>
    <property type="match status" value="1"/>
</dbReference>
<proteinExistence type="predicted"/>
<evidence type="ECO:0000259" key="3">
    <source>
        <dbReference type="Pfam" id="PF00656"/>
    </source>
</evidence>
<dbReference type="Pfam" id="PF13432">
    <property type="entry name" value="TPR_16"/>
    <property type="match status" value="2"/>
</dbReference>
<dbReference type="InterPro" id="IPR011600">
    <property type="entry name" value="Pept_C14_caspase"/>
</dbReference>
<dbReference type="Pfam" id="PF00656">
    <property type="entry name" value="Peptidase_C14"/>
    <property type="match status" value="1"/>
</dbReference>
<evidence type="ECO:0000313" key="4">
    <source>
        <dbReference type="EMBL" id="PHN07768.1"/>
    </source>
</evidence>
<dbReference type="InterPro" id="IPR037919">
    <property type="entry name" value="OGT"/>
</dbReference>
<name>A0A2D0NH73_FLAN2</name>
<dbReference type="GO" id="GO:0006508">
    <property type="term" value="P:proteolysis"/>
    <property type="evidence" value="ECO:0007669"/>
    <property type="project" value="InterPro"/>
</dbReference>
<feature type="domain" description="Peptidase C14 caspase" evidence="3">
    <location>
        <begin position="42"/>
        <end position="279"/>
    </location>
</feature>
<evidence type="ECO:0000256" key="2">
    <source>
        <dbReference type="SAM" id="MobiDB-lite"/>
    </source>
</evidence>
<dbReference type="PANTHER" id="PTHR44366">
    <property type="entry name" value="UDP-N-ACETYLGLUCOSAMINE--PEPTIDE N-ACETYLGLUCOSAMINYLTRANSFERASE 110 KDA SUBUNIT"/>
    <property type="match status" value="1"/>
</dbReference>
<dbReference type="Pfam" id="PF13181">
    <property type="entry name" value="TPR_8"/>
    <property type="match status" value="1"/>
</dbReference>
<dbReference type="GO" id="GO:0006493">
    <property type="term" value="P:protein O-linked glycosylation"/>
    <property type="evidence" value="ECO:0007669"/>
    <property type="project" value="InterPro"/>
</dbReference>
<dbReference type="EMBL" id="PDUD01000006">
    <property type="protein sequence ID" value="PHN07768.1"/>
    <property type="molecule type" value="Genomic_DNA"/>
</dbReference>